<comment type="similarity">
    <text evidence="4">Belongs to the alpha-ketoglutarate dehydrogenase family.</text>
</comment>
<dbReference type="InterPro" id="IPR029061">
    <property type="entry name" value="THDP-binding"/>
</dbReference>
<evidence type="ECO:0000256" key="3">
    <source>
        <dbReference type="ARBA" id="ARBA00004173"/>
    </source>
</evidence>
<keyword evidence="11" id="KW-0496">Mitochondrion</keyword>
<dbReference type="Pfam" id="PF16870">
    <property type="entry name" value="OxoGdeHyase_C"/>
    <property type="match status" value="1"/>
</dbReference>
<dbReference type="ExpressionAtlas" id="A0A0R3P6M5">
    <property type="expression patterns" value="baseline"/>
</dbReference>
<dbReference type="Gene3D" id="1.10.287.1150">
    <property type="entry name" value="TPP helical domain"/>
    <property type="match status" value="1"/>
</dbReference>
<evidence type="ECO:0000256" key="8">
    <source>
        <dbReference type="ARBA" id="ARBA00022946"/>
    </source>
</evidence>
<dbReference type="FunFam" id="3.40.50.12470:FF:000007">
    <property type="entry name" value="2-oxoglutarate dehydrogenase e1 mitochondrial"/>
    <property type="match status" value="1"/>
</dbReference>
<dbReference type="InterPro" id="IPR001017">
    <property type="entry name" value="DH_E1"/>
</dbReference>
<dbReference type="GO" id="GO:0004591">
    <property type="term" value="F:oxoglutarate dehydrogenase (succinyl-transferring) activity"/>
    <property type="evidence" value="ECO:0007669"/>
    <property type="project" value="UniProtKB-EC"/>
</dbReference>
<protein>
    <recommendedName>
        <fullName evidence="15">2-oxoglutarate dehydrogenase, mitochondrial</fullName>
        <ecNumber evidence="5">1.2.4.2</ecNumber>
    </recommendedName>
    <alternativeName>
        <fullName evidence="16">2-oxoglutarate dehydrogenase complex component E1</fullName>
    </alternativeName>
    <alternativeName>
        <fullName evidence="13">Alpha-ketoglutarate dehydrogenase</fullName>
    </alternativeName>
</protein>
<dbReference type="GeneID" id="4812097"/>
<keyword evidence="7" id="KW-0460">Magnesium</keyword>
<gene>
    <name evidence="20" type="primary">Ogdh</name>
</gene>
<dbReference type="Gene3D" id="3.40.50.12470">
    <property type="match status" value="1"/>
</dbReference>
<accession>A0A6I8VLM3</accession>
<dbReference type="Pfam" id="PF16078">
    <property type="entry name" value="2-oxogl_dehyd_N"/>
    <property type="match status" value="1"/>
</dbReference>
<dbReference type="GO" id="GO:0045252">
    <property type="term" value="C:oxoglutarate dehydrogenase complex"/>
    <property type="evidence" value="ECO:0007669"/>
    <property type="project" value="TreeGrafter"/>
</dbReference>
<name>A0A0R3P6M5_DROPS</name>
<feature type="domain" description="Transketolase-like pyrimidine-binding" evidence="18">
    <location>
        <begin position="647"/>
        <end position="860"/>
    </location>
</feature>
<dbReference type="SMR" id="A0A0R3P6M5"/>
<evidence type="ECO:0000313" key="20">
    <source>
        <dbReference type="RefSeq" id="XP_015043881.1"/>
    </source>
</evidence>
<evidence type="ECO:0000313" key="19">
    <source>
        <dbReference type="Proteomes" id="UP000001819"/>
    </source>
</evidence>
<comment type="subcellular location">
    <subcellularLocation>
        <location evidence="3">Mitochondrion</location>
    </subcellularLocation>
</comment>
<proteinExistence type="inferred from homology"/>
<keyword evidence="12" id="KW-0324">Glycolysis</keyword>
<dbReference type="InterPro" id="IPR005475">
    <property type="entry name" value="Transketolase-like_Pyr-bd"/>
</dbReference>
<sequence>MHRAHTAFSLALSPMAHKNFATWLFKSGTSQKVAKATAAAAVRTYNSAAAEPFANGSTATYVEEMYNAWLRDPASVHTSWDAYFRSNTYTSPPNLAPVQANTLPLTAFSLGGGAVAGAAPDSKTIDDHLAVQAIIRSYQIRGHNIAHLDPLEINSPELPGNSSTKSIYANFSFEPSEQDMERQFKLPSTTFIGGDEASLPLKEILNRLENVYCNKIGVEFMFINSLEQCNWIRKHFETPGVLNFSPEEKRLILARLTRATGFEAFLAKKYSSEKRFGLEGCEIMIPALKEIIDVSTELGVESVIMGMPHRGRLNTLANVCRKPLNQIFTQFAGLEAADDGSGDVKYHLGTYIERLNRVTNKNIRLAVVANPSHLEAVDPVVQGKTRAEQFYRGDQEGKKVMSILIHGDAAFCGQGVVYETMHLSDLPDYTTHGTIHVVANNQIGFTTDPRFSRSSPYCTDVARVVNAPIFHVNADDPEAVMHVCKVAAEWRATFHKDCVIDLVGYRRNGHNEIDEPMFTQPLMYQKIRKHKNCLDLYADKLIAEGTVTGEEVKSVAAKYENICEEAFALAKTETHVKYKDWLDSPWSGFFEGKDPLKVAPTGVKEETLIHIGNRFSMPPPNAAEFVIHKGLMRVLAARKNMVDEKIADWALGEAMAFGSLLKEGIHVRLSGQDVERGTFSHRHHVLHHQLVDKATYNSLQHMYPDQAPYSVSNSSLSEYAVLGFEHGYSMTNPNALVLWEAQFGDFSNTAQSIIDQFISSGQSKWVRQSGLVMLLPHGMEGMGPEHSSCRVERFLQMSSDDPDYFPPESDEFAVRQLHDINWIVANCTTPANYYHILRRQIALPFRKPLILCTPKSLLRHPEAKSPFSEMSEGSEFQRIIPDNGPAGQNPANVKKVVFCSGRVYYDLTKMRTEKQLESDVAILRVEQVSPFPFDLVKEQANLYKNAELVWAQEEHKNQGSWTYVQPRFLTALNHSRDVSQSDDPMSSNTTTNTTNTTTDHTNHVSASSESESKPWLSRMFASNKSDGSTDGGSATGTADFNAAKHFDLKNVRHDFNRPAGNAAAPGARISKTGRKISYTGRAASASTATGSKAQHIRELNALLNDAISV</sequence>
<dbReference type="PANTHER" id="PTHR23152">
    <property type="entry name" value="2-OXOGLUTARATE DEHYDROGENASE"/>
    <property type="match status" value="1"/>
</dbReference>
<dbReference type="Pfam" id="PF00676">
    <property type="entry name" value="E1_dh"/>
    <property type="match status" value="1"/>
</dbReference>
<evidence type="ECO:0000256" key="4">
    <source>
        <dbReference type="ARBA" id="ARBA00006936"/>
    </source>
</evidence>
<keyword evidence="19" id="KW-1185">Reference proteome</keyword>
<evidence type="ECO:0000256" key="17">
    <source>
        <dbReference type="SAM" id="MobiDB-lite"/>
    </source>
</evidence>
<organism evidence="19 20">
    <name type="scientific">Drosophila pseudoobscura pseudoobscura</name>
    <name type="common">Fruit fly</name>
    <dbReference type="NCBI Taxonomy" id="46245"/>
    <lineage>
        <taxon>Eukaryota</taxon>
        <taxon>Metazoa</taxon>
        <taxon>Ecdysozoa</taxon>
        <taxon>Arthropoda</taxon>
        <taxon>Hexapoda</taxon>
        <taxon>Insecta</taxon>
        <taxon>Pterygota</taxon>
        <taxon>Neoptera</taxon>
        <taxon>Endopterygota</taxon>
        <taxon>Diptera</taxon>
        <taxon>Brachycera</taxon>
        <taxon>Muscomorpha</taxon>
        <taxon>Ephydroidea</taxon>
        <taxon>Drosophilidae</taxon>
        <taxon>Drosophila</taxon>
        <taxon>Sophophora</taxon>
    </lineage>
</organism>
<dbReference type="Gene3D" id="3.40.50.970">
    <property type="match status" value="1"/>
</dbReference>
<evidence type="ECO:0000256" key="12">
    <source>
        <dbReference type="ARBA" id="ARBA00023152"/>
    </source>
</evidence>
<comment type="cofactor">
    <cofactor evidence="1">
        <name>Mg(2+)</name>
        <dbReference type="ChEBI" id="CHEBI:18420"/>
    </cofactor>
</comment>
<evidence type="ECO:0000259" key="18">
    <source>
        <dbReference type="SMART" id="SM00861"/>
    </source>
</evidence>
<keyword evidence="6" id="KW-0479">Metal-binding</keyword>
<dbReference type="GO" id="GO:0006099">
    <property type="term" value="P:tricarboxylic acid cycle"/>
    <property type="evidence" value="ECO:0007669"/>
    <property type="project" value="TreeGrafter"/>
</dbReference>
<dbReference type="Pfam" id="PF02779">
    <property type="entry name" value="Transket_pyr"/>
    <property type="match status" value="1"/>
</dbReference>
<reference evidence="20" key="1">
    <citation type="submission" date="2025-08" db="UniProtKB">
        <authorList>
            <consortium name="RefSeq"/>
        </authorList>
    </citation>
    <scope>IDENTIFICATION</scope>
    <source>
        <strain evidence="20">MV-25-SWS-2005</strain>
        <tissue evidence="20">Whole body</tissue>
    </source>
</reference>
<dbReference type="NCBIfam" id="NF006914">
    <property type="entry name" value="PRK09404.1"/>
    <property type="match status" value="1"/>
</dbReference>
<dbReference type="RefSeq" id="XP_015043881.1">
    <property type="nucleotide sequence ID" value="XM_015188395.2"/>
</dbReference>
<feature type="compositionally biased region" description="Low complexity" evidence="17">
    <location>
        <begin position="988"/>
        <end position="999"/>
    </location>
</feature>
<comment type="cofactor">
    <cofactor evidence="2">
        <name>thiamine diphosphate</name>
        <dbReference type="ChEBI" id="CHEBI:58937"/>
    </cofactor>
</comment>
<dbReference type="InterPro" id="IPR032106">
    <property type="entry name" value="2-oxogl_dehyd_N"/>
</dbReference>
<keyword evidence="8" id="KW-0809">Transit peptide</keyword>
<comment type="function">
    <text evidence="14">The 2-oxoglutarate dehydrogenase complex catalyzes the overall conversion of 2-oxoglutarate to succinyl-CoA and CO(2). It contains multiple copies of three enzymatic components: 2-oxoglutarate dehydrogenase (E1), dihydrolipoamide succinyltransferase (E2) and lipoamide dehydrogenase (E3).</text>
</comment>
<dbReference type="FunFam" id="3.40.50.11610:FF:000003">
    <property type="entry name" value="2-oxoglutarate dehydrogenase, isoform X4"/>
    <property type="match status" value="1"/>
</dbReference>
<evidence type="ECO:0000256" key="14">
    <source>
        <dbReference type="ARBA" id="ARBA00037426"/>
    </source>
</evidence>
<dbReference type="InterPro" id="IPR011603">
    <property type="entry name" value="2oxoglutarate_DH_E1"/>
</dbReference>
<dbReference type="AlphaFoldDB" id="A0A0R3P6M5"/>
<evidence type="ECO:0000256" key="5">
    <source>
        <dbReference type="ARBA" id="ARBA00012280"/>
    </source>
</evidence>
<dbReference type="NCBIfam" id="TIGR00239">
    <property type="entry name" value="2oxo_dh_E1"/>
    <property type="match status" value="1"/>
</dbReference>
<evidence type="ECO:0000256" key="10">
    <source>
        <dbReference type="ARBA" id="ARBA00023052"/>
    </source>
</evidence>
<dbReference type="PANTHER" id="PTHR23152:SF4">
    <property type="entry name" value="2-OXOADIPATE DEHYDROGENASE COMPLEX COMPONENT E1"/>
    <property type="match status" value="1"/>
</dbReference>
<dbReference type="SUPFAM" id="SSF52518">
    <property type="entry name" value="Thiamin diphosphate-binding fold (THDP-binding)"/>
    <property type="match status" value="2"/>
</dbReference>
<evidence type="ECO:0000256" key="11">
    <source>
        <dbReference type="ARBA" id="ARBA00023128"/>
    </source>
</evidence>
<dbReference type="Proteomes" id="UP000001819">
    <property type="component" value="Chromosome X"/>
</dbReference>
<evidence type="ECO:0000256" key="13">
    <source>
        <dbReference type="ARBA" id="ARBA00030680"/>
    </source>
</evidence>
<evidence type="ECO:0000256" key="2">
    <source>
        <dbReference type="ARBA" id="ARBA00001964"/>
    </source>
</evidence>
<dbReference type="CDD" id="cd02016">
    <property type="entry name" value="TPP_E1_OGDC_like"/>
    <property type="match status" value="1"/>
</dbReference>
<dbReference type="PIRSF" id="PIRSF000157">
    <property type="entry name" value="Oxoglu_dh_E1"/>
    <property type="match status" value="1"/>
</dbReference>
<dbReference type="FunFam" id="3.40.50.970:FF:000002">
    <property type="entry name" value="2-oxoglutarate dehydrogenase, E1 component"/>
    <property type="match status" value="1"/>
</dbReference>
<dbReference type="SMART" id="SM00861">
    <property type="entry name" value="Transket_pyr"/>
    <property type="match status" value="1"/>
</dbReference>
<evidence type="ECO:0000256" key="9">
    <source>
        <dbReference type="ARBA" id="ARBA00023002"/>
    </source>
</evidence>
<evidence type="ECO:0000256" key="15">
    <source>
        <dbReference type="ARBA" id="ARBA00040267"/>
    </source>
</evidence>
<keyword evidence="10" id="KW-0786">Thiamine pyrophosphate</keyword>
<feature type="region of interest" description="Disordered" evidence="17">
    <location>
        <begin position="976"/>
        <end position="1015"/>
    </location>
</feature>
<dbReference type="EC" id="1.2.4.2" evidence="5"/>
<keyword evidence="9" id="KW-0560">Oxidoreductase</keyword>
<dbReference type="Gene3D" id="3.40.50.11610">
    <property type="entry name" value="Multifunctional 2-oxoglutarate metabolism enzyme, C-terminal domain"/>
    <property type="match status" value="2"/>
</dbReference>
<dbReference type="InterPro" id="IPR031717">
    <property type="entry name" value="ODO-1/KGD_C"/>
</dbReference>
<dbReference type="Bgee" id="FBgn0071182">
    <property type="expression patterns" value="Expressed in insect adult head and 2 other cell types or tissues"/>
</dbReference>
<evidence type="ECO:0000256" key="6">
    <source>
        <dbReference type="ARBA" id="ARBA00022723"/>
    </source>
</evidence>
<dbReference type="NCBIfam" id="NF008907">
    <property type="entry name" value="PRK12270.1"/>
    <property type="match status" value="1"/>
</dbReference>
<dbReference type="GO" id="GO:0030976">
    <property type="term" value="F:thiamine pyrophosphate binding"/>
    <property type="evidence" value="ECO:0007669"/>
    <property type="project" value="InterPro"/>
</dbReference>
<evidence type="ECO:0000256" key="1">
    <source>
        <dbReference type="ARBA" id="ARBA00001946"/>
    </source>
</evidence>
<dbReference type="GO" id="GO:0046872">
    <property type="term" value="F:metal ion binding"/>
    <property type="evidence" value="ECO:0007669"/>
    <property type="project" value="UniProtKB-KW"/>
</dbReference>
<accession>A0A0R3P6M5</accession>
<dbReference type="GO" id="GO:0006096">
    <property type="term" value="P:glycolytic process"/>
    <property type="evidence" value="ECO:0007669"/>
    <property type="project" value="UniProtKB-KW"/>
</dbReference>
<dbReference type="GO" id="GO:0005739">
    <property type="term" value="C:mitochondrion"/>
    <property type="evidence" value="ECO:0007669"/>
    <property type="project" value="UniProtKB-SubCell"/>
</dbReference>
<dbReference type="InterPro" id="IPR042179">
    <property type="entry name" value="KGD_C_sf"/>
</dbReference>
<evidence type="ECO:0000256" key="16">
    <source>
        <dbReference type="ARBA" id="ARBA00042984"/>
    </source>
</evidence>
<evidence type="ECO:0000256" key="7">
    <source>
        <dbReference type="ARBA" id="ARBA00022842"/>
    </source>
</evidence>